<protein>
    <submittedName>
        <fullName evidence="8">Glycolate oxidase subunit GlcF</fullName>
        <ecNumber evidence="8">1.1.99.14</ecNumber>
    </submittedName>
</protein>
<dbReference type="GO" id="GO:0019154">
    <property type="term" value="F:glycolate dehydrogenase activity"/>
    <property type="evidence" value="ECO:0007669"/>
    <property type="project" value="UniProtKB-EC"/>
</dbReference>
<evidence type="ECO:0000313" key="8">
    <source>
        <dbReference type="EMBL" id="MBC3831719.1"/>
    </source>
</evidence>
<dbReference type="PIRSF" id="PIRSF000139">
    <property type="entry name" value="Glc_ox_4Fe-4S"/>
    <property type="match status" value="1"/>
</dbReference>
<dbReference type="RefSeq" id="WP_186890757.1">
    <property type="nucleotide sequence ID" value="NZ_JACOFU010000003.1"/>
</dbReference>
<keyword evidence="4" id="KW-0408">Iron</keyword>
<dbReference type="Proteomes" id="UP000643610">
    <property type="component" value="Unassembled WGS sequence"/>
</dbReference>
<keyword evidence="8" id="KW-0560">Oxidoreductase</keyword>
<evidence type="ECO:0000256" key="6">
    <source>
        <dbReference type="SAM" id="MobiDB-lite"/>
    </source>
</evidence>
<evidence type="ECO:0000259" key="7">
    <source>
        <dbReference type="PROSITE" id="PS51379"/>
    </source>
</evidence>
<dbReference type="PANTHER" id="PTHR32479">
    <property type="entry name" value="GLYCOLATE OXIDASE IRON-SULFUR SUBUNIT"/>
    <property type="match status" value="1"/>
</dbReference>
<dbReference type="NCBIfam" id="NF008434">
    <property type="entry name" value="PRK11274.1"/>
    <property type="match status" value="1"/>
</dbReference>
<evidence type="ECO:0000313" key="9">
    <source>
        <dbReference type="Proteomes" id="UP000643610"/>
    </source>
</evidence>
<proteinExistence type="predicted"/>
<dbReference type="InterPro" id="IPR017896">
    <property type="entry name" value="4Fe4S_Fe-S-bd"/>
</dbReference>
<dbReference type="PANTHER" id="PTHR32479:SF17">
    <property type="entry name" value="GLYCOLATE OXIDASE IRON-SULFUR SUBUNIT"/>
    <property type="match status" value="1"/>
</dbReference>
<organism evidence="8 9">
    <name type="scientific">Undibacterium amnicola</name>
    <dbReference type="NCBI Taxonomy" id="1834038"/>
    <lineage>
        <taxon>Bacteria</taxon>
        <taxon>Pseudomonadati</taxon>
        <taxon>Pseudomonadota</taxon>
        <taxon>Betaproteobacteria</taxon>
        <taxon>Burkholderiales</taxon>
        <taxon>Oxalobacteraceae</taxon>
        <taxon>Undibacterium</taxon>
    </lineage>
</organism>
<dbReference type="EMBL" id="JACOFU010000003">
    <property type="protein sequence ID" value="MBC3831719.1"/>
    <property type="molecule type" value="Genomic_DNA"/>
</dbReference>
<dbReference type="EC" id="1.1.99.14" evidence="8"/>
<keyword evidence="9" id="KW-1185">Reference proteome</keyword>
<dbReference type="SUPFAM" id="SSF46548">
    <property type="entry name" value="alpha-helical ferredoxin"/>
    <property type="match status" value="1"/>
</dbReference>
<keyword evidence="1" id="KW-0004">4Fe-4S</keyword>
<dbReference type="InterPro" id="IPR012257">
    <property type="entry name" value="Glc_ox_4Fe-4S"/>
</dbReference>
<dbReference type="InterPro" id="IPR004017">
    <property type="entry name" value="Cys_rich_dom"/>
</dbReference>
<keyword evidence="3" id="KW-0677">Repeat</keyword>
<dbReference type="InterPro" id="IPR017900">
    <property type="entry name" value="4Fe4S_Fe_S_CS"/>
</dbReference>
<accession>A0ABR6XQI2</accession>
<dbReference type="Gene3D" id="1.10.1060.10">
    <property type="entry name" value="Alpha-helical ferredoxin"/>
    <property type="match status" value="1"/>
</dbReference>
<comment type="caution">
    <text evidence="8">The sequence shown here is derived from an EMBL/GenBank/DDBJ whole genome shotgun (WGS) entry which is preliminary data.</text>
</comment>
<evidence type="ECO:0000256" key="5">
    <source>
        <dbReference type="ARBA" id="ARBA00023014"/>
    </source>
</evidence>
<reference evidence="8 9" key="1">
    <citation type="submission" date="2020-08" db="EMBL/GenBank/DDBJ databases">
        <title>Novel species isolated from subtropical streams in China.</title>
        <authorList>
            <person name="Lu H."/>
        </authorList>
    </citation>
    <scope>NUCLEOTIDE SEQUENCE [LARGE SCALE GENOMIC DNA]</scope>
    <source>
        <strain evidence="8 9">KCTC 52442</strain>
    </source>
</reference>
<name>A0ABR6XQI2_9BURK</name>
<dbReference type="PROSITE" id="PS51379">
    <property type="entry name" value="4FE4S_FER_2"/>
    <property type="match status" value="2"/>
</dbReference>
<gene>
    <name evidence="8" type="primary">glcF</name>
    <name evidence="8" type="ORF">H8K33_09380</name>
</gene>
<feature type="region of interest" description="Disordered" evidence="6">
    <location>
        <begin position="455"/>
        <end position="493"/>
    </location>
</feature>
<feature type="domain" description="4Fe-4S ferredoxin-type" evidence="7">
    <location>
        <begin position="66"/>
        <end position="89"/>
    </location>
</feature>
<sequence>MQTKISDTFSHTTEGQEAEQILRQCVHCGMCNATCPTYQLLGDELDGPRGRIYLIKQVLEGQQATQKTQTHLDRCLTCRSCETTCPSGVDYARLLEIGRDIVEKQVGRSWSQRLLRTALKNGLSNPRLFQHALRWGRRLKPILPQQLQEKIPAMAAPSEIPFSQHSRKVILLEGCVQASLAPNINAATKRVLDRLQIQAVVASQATCCGAVRLHLSDEAGAKAAARQNIDAWWPLINQTSEASQSDVSIVMTASGCGVTVKDYAILLAHDPEYAEKAKQISALTVDLSEYLVNLTTELIALIGGEISQRLVWHSPCSLQHGQQVKGKVEAILGSLGVDVRGCENSHLCCGSAGTYSILQPTLAKQLRDNKIAALERTHPDAIISANMACQQHLQSGTKTPVMHWIEVLDMAMAKLPALADEQDKKNLAAEVDVTVSPSADSGTSIETAALVTTATSSTNVKTSELHHKTNPVKKNPSKKKSNNAGKSKKAKAP</sequence>
<evidence type="ECO:0000256" key="1">
    <source>
        <dbReference type="ARBA" id="ARBA00022485"/>
    </source>
</evidence>
<evidence type="ECO:0000256" key="3">
    <source>
        <dbReference type="ARBA" id="ARBA00022737"/>
    </source>
</evidence>
<evidence type="ECO:0000256" key="4">
    <source>
        <dbReference type="ARBA" id="ARBA00023004"/>
    </source>
</evidence>
<feature type="domain" description="4Fe-4S ferredoxin-type" evidence="7">
    <location>
        <begin position="16"/>
        <end position="47"/>
    </location>
</feature>
<dbReference type="Pfam" id="PF13183">
    <property type="entry name" value="Fer4_8"/>
    <property type="match status" value="1"/>
</dbReference>
<dbReference type="PROSITE" id="PS00198">
    <property type="entry name" value="4FE4S_FER_1"/>
    <property type="match status" value="1"/>
</dbReference>
<dbReference type="Pfam" id="PF02754">
    <property type="entry name" value="CCG"/>
    <property type="match status" value="2"/>
</dbReference>
<feature type="compositionally biased region" description="Basic residues" evidence="6">
    <location>
        <begin position="468"/>
        <end position="493"/>
    </location>
</feature>
<keyword evidence="5" id="KW-0411">Iron-sulfur</keyword>
<evidence type="ECO:0000256" key="2">
    <source>
        <dbReference type="ARBA" id="ARBA00022723"/>
    </source>
</evidence>
<dbReference type="InterPro" id="IPR009051">
    <property type="entry name" value="Helical_ferredxn"/>
</dbReference>
<keyword evidence="2" id="KW-0479">Metal-binding</keyword>